<evidence type="ECO:0000313" key="6">
    <source>
        <dbReference type="Proteomes" id="UP001198034"/>
    </source>
</evidence>
<keyword evidence="5" id="KW-0378">Hydrolase</keyword>
<keyword evidence="2" id="KW-0680">Restriction system</keyword>
<organism evidence="5 6">
    <name type="scientific">Deefgea salmonis</name>
    <dbReference type="NCBI Taxonomy" id="2875502"/>
    <lineage>
        <taxon>Bacteria</taxon>
        <taxon>Pseudomonadati</taxon>
        <taxon>Pseudomonadota</taxon>
        <taxon>Betaproteobacteria</taxon>
        <taxon>Neisseriales</taxon>
        <taxon>Chitinibacteraceae</taxon>
        <taxon>Deefgea</taxon>
    </lineage>
</organism>
<reference evidence="5 6" key="1">
    <citation type="submission" date="2021-10" db="EMBL/GenBank/DDBJ databases">
        <authorList>
            <person name="Chen M."/>
        </authorList>
    </citation>
    <scope>NUCLEOTIDE SEQUENCE [LARGE SCALE GENOMIC DNA]</scope>
    <source>
        <strain evidence="5 6">H3-26</strain>
    </source>
</reference>
<comment type="caution">
    <text evidence="5">The sequence shown here is derived from an EMBL/GenBank/DDBJ whole genome shotgun (WGS) entry which is preliminary data.</text>
</comment>
<dbReference type="Proteomes" id="UP001198034">
    <property type="component" value="Unassembled WGS sequence"/>
</dbReference>
<dbReference type="PANTHER" id="PTHR30408">
    <property type="entry name" value="TYPE-1 RESTRICTION ENZYME ECOKI SPECIFICITY PROTEIN"/>
    <property type="match status" value="1"/>
</dbReference>
<keyword evidence="6" id="KW-1185">Reference proteome</keyword>
<dbReference type="Pfam" id="PF01420">
    <property type="entry name" value="Methylase_S"/>
    <property type="match status" value="2"/>
</dbReference>
<feature type="domain" description="Type I restriction modification DNA specificity" evidence="4">
    <location>
        <begin position="228"/>
        <end position="399"/>
    </location>
</feature>
<dbReference type="InterPro" id="IPR000055">
    <property type="entry name" value="Restrct_endonuc_typeI_TRD"/>
</dbReference>
<dbReference type="RefSeq" id="WP_226763491.1">
    <property type="nucleotide sequence ID" value="NZ_JAJAWG010000002.1"/>
</dbReference>
<protein>
    <submittedName>
        <fullName evidence="5">Restriction endonuclease subunit S</fullName>
        <ecNumber evidence="5">3.1.21.-</ecNumber>
    </submittedName>
</protein>
<dbReference type="EC" id="3.1.21.-" evidence="5"/>
<proteinExistence type="inferred from homology"/>
<accession>A0ABS8BJ11</accession>
<evidence type="ECO:0000313" key="5">
    <source>
        <dbReference type="EMBL" id="MCB5195701.1"/>
    </source>
</evidence>
<feature type="domain" description="Type I restriction modification DNA specificity" evidence="4">
    <location>
        <begin position="47"/>
        <end position="181"/>
    </location>
</feature>
<evidence type="ECO:0000256" key="3">
    <source>
        <dbReference type="ARBA" id="ARBA00023125"/>
    </source>
</evidence>
<name>A0ABS8BJ11_9NEIS</name>
<comment type="similarity">
    <text evidence="1">Belongs to the type-I restriction system S methylase family.</text>
</comment>
<keyword evidence="5" id="KW-0540">Nuclease</keyword>
<sequence>MLHYELYKPSGVEWMGSVPSHWEVLPLRAVTTLKSDRNRPDLPVLSVYREYGVILKDSRDDNHNATSLDTSNYKVVNEGDLVVNKMKAWQGSMGVSPHRGIVSPAYITCSTDADRVQPTYLHYLLRSSPLIGVYNALSYGVRVGQWDMHYEDFKQIPIPLPPRVEQTRIVSFLDKKTAEIDTAIAMKQRLIELLQEQKSILINQAVTRGLNPDVTMRDSGVEWIGQIPANWQTIPLKYVSSVQSGVTLGKSYSQLNGIKSYPYLRVANVQNGFLDLSDIAEINLPVRHAKNYFLKAEDILVTEGGDIDKLGRGACWYGEIEECLHQNHVFAIRIIRTVLPEFVSLITGVAYARQYFTTTANKTTNLASTNKTKLGNLPLLVPPIDEQKNILSHCENLRAQFDVLLGGVAKEIAVLKEMKSTLIAESVTGKLRIS</sequence>
<dbReference type="InterPro" id="IPR044946">
    <property type="entry name" value="Restrct_endonuc_typeI_TRD_sf"/>
</dbReference>
<dbReference type="GO" id="GO:0016787">
    <property type="term" value="F:hydrolase activity"/>
    <property type="evidence" value="ECO:0007669"/>
    <property type="project" value="UniProtKB-KW"/>
</dbReference>
<evidence type="ECO:0000256" key="2">
    <source>
        <dbReference type="ARBA" id="ARBA00022747"/>
    </source>
</evidence>
<dbReference type="PANTHER" id="PTHR30408:SF12">
    <property type="entry name" value="TYPE I RESTRICTION ENZYME MJAVIII SPECIFICITY SUBUNIT"/>
    <property type="match status" value="1"/>
</dbReference>
<dbReference type="InterPro" id="IPR052021">
    <property type="entry name" value="Type-I_RS_S_subunit"/>
</dbReference>
<keyword evidence="3" id="KW-0238">DNA-binding</keyword>
<evidence type="ECO:0000259" key="4">
    <source>
        <dbReference type="Pfam" id="PF01420"/>
    </source>
</evidence>
<dbReference type="EMBL" id="JAJAWG010000002">
    <property type="protein sequence ID" value="MCB5195701.1"/>
    <property type="molecule type" value="Genomic_DNA"/>
</dbReference>
<dbReference type="Gene3D" id="1.10.287.1120">
    <property type="entry name" value="Bipartite methylase S protein"/>
    <property type="match status" value="1"/>
</dbReference>
<dbReference type="Gene3D" id="3.90.220.20">
    <property type="entry name" value="DNA methylase specificity domains"/>
    <property type="match status" value="2"/>
</dbReference>
<dbReference type="GO" id="GO:0004519">
    <property type="term" value="F:endonuclease activity"/>
    <property type="evidence" value="ECO:0007669"/>
    <property type="project" value="UniProtKB-KW"/>
</dbReference>
<evidence type="ECO:0000256" key="1">
    <source>
        <dbReference type="ARBA" id="ARBA00010923"/>
    </source>
</evidence>
<gene>
    <name evidence="5" type="ORF">LG219_05290</name>
</gene>
<dbReference type="CDD" id="cd17253">
    <property type="entry name" value="RMtype1_S_Eco933I-TRD2-CR2_like"/>
    <property type="match status" value="1"/>
</dbReference>
<keyword evidence="5" id="KW-0255">Endonuclease</keyword>
<dbReference type="SUPFAM" id="SSF116734">
    <property type="entry name" value="DNA methylase specificity domain"/>
    <property type="match status" value="2"/>
</dbReference>